<sequence length="769" mass="81638">MSTESSSHTGQRTVSVGTDRLVGTGGVRLLALACILVLTGSYVAVLYDITQVVGGSRSLFALVGLMLLAATVLARVIRPRTAGVLALSAAGVGFAYYLTSAGVELGVVFSSTDALLSDTVALATGLPLLRMVQAGIWTLGFAPAPVFLSWYLAVRGRYGLGVIPGGAALGFLVLTGDAGTIVTLTGILAAIGAIAFGDLERRGGPIGQADLLAVLFAVIIALSLSVTVVPGQPTGPTHLVQGEPGTLEATLDSAPQRSGISGQVDLSPEVRFTVESDQGTYWRTGIYDRFTGDEWIRTGQSHRYDGRLSDPPGTYDTVEQTVTAETRLGVMPVTPQPLSVDGDVTRDTTVSRHGQPRPEAPLEQGDSYTVESAVIDASPAELRNAGTDYPDEITGRYLQQPEDSSGEFAERTSEITAGTDDPYETATAIERHLRTSKDYSLEVSQPAGNVAEGFLLEMDEGYCVYFATTMTQMLREEGIPARYVTGYTTGQQIGEDEYVVRGLDAHSWVEVYFPDHGWVTFDPTPGGGRADVHTDRLQEARANGNEAADTEDSEDVPIDDGDGSESPDSDPAGPDDPPSDPAPPNETEPGNGPTDDPGANGTDNGTDPTDTGAPAGSGTSETDETLSEWLVTVVRETGAIGLVFLVGLAAGAHRTGAATRLRRGVGLYWHGFRADPDRDAERAFDRLEGLLARRYRPRRPSESARTYVTSLSATDADDADALDPRVWRVLEYYQRATYGDGVSRSEADEAIATVDDLARDQLPLVGRLR</sequence>
<dbReference type="InterPro" id="IPR025403">
    <property type="entry name" value="TgpA-like_C"/>
</dbReference>
<feature type="compositionally biased region" description="Pro residues" evidence="1">
    <location>
        <begin position="574"/>
        <end position="586"/>
    </location>
</feature>
<feature type="region of interest" description="Disordered" evidence="1">
    <location>
        <begin position="541"/>
        <end position="624"/>
    </location>
</feature>
<keyword evidence="2" id="KW-0812">Transmembrane</keyword>
<name>L9Z0U0_9EURY</name>
<evidence type="ECO:0000256" key="2">
    <source>
        <dbReference type="SAM" id="Phobius"/>
    </source>
</evidence>
<dbReference type="Pfam" id="PF11992">
    <property type="entry name" value="TgpA_N"/>
    <property type="match status" value="1"/>
</dbReference>
<comment type="caution">
    <text evidence="4">The sequence shown here is derived from an EMBL/GenBank/DDBJ whole genome shotgun (WGS) entry which is preliminary data.</text>
</comment>
<feature type="transmembrane region" description="Helical" evidence="2">
    <location>
        <begin position="128"/>
        <end position="151"/>
    </location>
</feature>
<dbReference type="Pfam" id="PF13559">
    <property type="entry name" value="DUF4129"/>
    <property type="match status" value="1"/>
</dbReference>
<evidence type="ECO:0000313" key="4">
    <source>
        <dbReference type="EMBL" id="ELY80115.1"/>
    </source>
</evidence>
<accession>L9Z0U0</accession>
<feature type="transmembrane region" description="Helical" evidence="2">
    <location>
        <begin position="84"/>
        <end position="108"/>
    </location>
</feature>
<feature type="transmembrane region" description="Helical" evidence="2">
    <location>
        <begin position="29"/>
        <end position="47"/>
    </location>
</feature>
<feature type="transmembrane region" description="Helical" evidence="2">
    <location>
        <begin position="158"/>
        <end position="175"/>
    </location>
</feature>
<feature type="domain" description="Transglutaminase-like" evidence="3">
    <location>
        <begin position="455"/>
        <end position="525"/>
    </location>
</feature>
<feature type="transmembrane region" description="Helical" evidence="2">
    <location>
        <begin position="211"/>
        <end position="231"/>
    </location>
</feature>
<evidence type="ECO:0000256" key="1">
    <source>
        <dbReference type="SAM" id="MobiDB-lite"/>
    </source>
</evidence>
<dbReference type="SUPFAM" id="SSF54001">
    <property type="entry name" value="Cysteine proteinases"/>
    <property type="match status" value="1"/>
</dbReference>
<keyword evidence="5" id="KW-1185">Reference proteome</keyword>
<feature type="region of interest" description="Disordered" evidence="1">
    <location>
        <begin position="332"/>
        <end position="366"/>
    </location>
</feature>
<keyword evidence="2" id="KW-1133">Transmembrane helix</keyword>
<proteinExistence type="predicted"/>
<gene>
    <name evidence="4" type="ORF">C486_10385</name>
</gene>
<dbReference type="InterPro" id="IPR038765">
    <property type="entry name" value="Papain-like_cys_pep_sf"/>
</dbReference>
<dbReference type="InterPro" id="IPR021878">
    <property type="entry name" value="TgpA_N"/>
</dbReference>
<evidence type="ECO:0000313" key="5">
    <source>
        <dbReference type="Proteomes" id="UP000011592"/>
    </source>
</evidence>
<reference evidence="4 5" key="1">
    <citation type="journal article" date="2014" name="PLoS Genet.">
        <title>Phylogenetically driven sequencing of extremely halophilic archaea reveals strategies for static and dynamic osmo-response.</title>
        <authorList>
            <person name="Becker E.A."/>
            <person name="Seitzer P.M."/>
            <person name="Tritt A."/>
            <person name="Larsen D."/>
            <person name="Krusor M."/>
            <person name="Yao A.I."/>
            <person name="Wu D."/>
            <person name="Madern D."/>
            <person name="Eisen J.A."/>
            <person name="Darling A.E."/>
            <person name="Facciotti M.T."/>
        </authorList>
    </citation>
    <scope>NUCLEOTIDE SEQUENCE [LARGE SCALE GENOMIC DNA]</scope>
    <source>
        <strain evidence="4 5">JCM 14663</strain>
    </source>
</reference>
<dbReference type="PANTHER" id="PTHR42736">
    <property type="entry name" value="PROTEIN-GLUTAMINE GAMMA-GLUTAMYLTRANSFERASE"/>
    <property type="match status" value="1"/>
</dbReference>
<feature type="compositionally biased region" description="Acidic residues" evidence="1">
    <location>
        <begin position="548"/>
        <end position="568"/>
    </location>
</feature>
<feature type="compositionally biased region" description="Low complexity" evidence="1">
    <location>
        <begin position="598"/>
        <end position="614"/>
    </location>
</feature>
<dbReference type="AlphaFoldDB" id="L9Z0U0"/>
<feature type="transmembrane region" description="Helical" evidence="2">
    <location>
        <begin position="59"/>
        <end position="77"/>
    </location>
</feature>
<organism evidence="4 5">
    <name type="scientific">Natrinema gari JCM 14663</name>
    <dbReference type="NCBI Taxonomy" id="1230459"/>
    <lineage>
        <taxon>Archaea</taxon>
        <taxon>Methanobacteriati</taxon>
        <taxon>Methanobacteriota</taxon>
        <taxon>Stenosarchaea group</taxon>
        <taxon>Halobacteria</taxon>
        <taxon>Halobacteriales</taxon>
        <taxon>Natrialbaceae</taxon>
        <taxon>Natrinema</taxon>
    </lineage>
</organism>
<keyword evidence="2" id="KW-0472">Membrane</keyword>
<dbReference type="InterPro" id="IPR052901">
    <property type="entry name" value="Bact_TGase-like"/>
</dbReference>
<dbReference type="InterPro" id="IPR002931">
    <property type="entry name" value="Transglutaminase-like"/>
</dbReference>
<dbReference type="SMART" id="SM00460">
    <property type="entry name" value="TGc"/>
    <property type="match status" value="1"/>
</dbReference>
<evidence type="ECO:0000259" key="3">
    <source>
        <dbReference type="SMART" id="SM00460"/>
    </source>
</evidence>
<dbReference type="EMBL" id="AOIJ01000049">
    <property type="protein sequence ID" value="ELY80115.1"/>
    <property type="molecule type" value="Genomic_DNA"/>
</dbReference>
<protein>
    <submittedName>
        <fullName evidence="4">Transglutaminase domain-containing protein</fullName>
    </submittedName>
</protein>
<dbReference type="RefSeq" id="WP_008455615.1">
    <property type="nucleotide sequence ID" value="NZ_AOIJ01000049.1"/>
</dbReference>
<dbReference type="PANTHER" id="PTHR42736:SF1">
    <property type="entry name" value="PROTEIN-GLUTAMINE GAMMA-GLUTAMYLTRANSFERASE"/>
    <property type="match status" value="1"/>
</dbReference>
<dbReference type="Proteomes" id="UP000011592">
    <property type="component" value="Unassembled WGS sequence"/>
</dbReference>
<dbReference type="Gene3D" id="3.10.620.30">
    <property type="match status" value="1"/>
</dbReference>
<dbReference type="PATRIC" id="fig|1230459.4.peg.2074"/>
<feature type="transmembrane region" description="Helical" evidence="2">
    <location>
        <begin position="181"/>
        <end position="199"/>
    </location>
</feature>
<dbReference type="Pfam" id="PF01841">
    <property type="entry name" value="Transglut_core"/>
    <property type="match status" value="1"/>
</dbReference>